<protein>
    <submittedName>
        <fullName evidence="5">Restriction endonuclease subunit S</fullName>
        <ecNumber evidence="5">3.1.21.-</ecNumber>
    </submittedName>
</protein>
<accession>A0A9D2KXE6</accession>
<dbReference type="Proteomes" id="UP000823862">
    <property type="component" value="Unassembled WGS sequence"/>
</dbReference>
<evidence type="ECO:0000256" key="3">
    <source>
        <dbReference type="ARBA" id="ARBA00023125"/>
    </source>
</evidence>
<comment type="caution">
    <text evidence="5">The sequence shown here is derived from an EMBL/GenBank/DDBJ whole genome shotgun (WGS) entry which is preliminary data.</text>
</comment>
<dbReference type="AlphaFoldDB" id="A0A9D2KXE6"/>
<dbReference type="InterPro" id="IPR000055">
    <property type="entry name" value="Restrct_endonuc_typeI_TRD"/>
</dbReference>
<evidence type="ECO:0000256" key="2">
    <source>
        <dbReference type="ARBA" id="ARBA00022747"/>
    </source>
</evidence>
<dbReference type="GO" id="GO:0016787">
    <property type="term" value="F:hydrolase activity"/>
    <property type="evidence" value="ECO:0007669"/>
    <property type="project" value="UniProtKB-KW"/>
</dbReference>
<reference evidence="5" key="2">
    <citation type="submission" date="2021-04" db="EMBL/GenBank/DDBJ databases">
        <authorList>
            <person name="Gilroy R."/>
        </authorList>
    </citation>
    <scope>NUCLEOTIDE SEQUENCE</scope>
    <source>
        <strain evidence="5">ChiHjej12B11-9795</strain>
    </source>
</reference>
<dbReference type="Gene3D" id="3.90.220.20">
    <property type="entry name" value="DNA methylase specificity domains"/>
    <property type="match status" value="1"/>
</dbReference>
<evidence type="ECO:0000256" key="1">
    <source>
        <dbReference type="ARBA" id="ARBA00010923"/>
    </source>
</evidence>
<keyword evidence="5" id="KW-0378">Hydrolase</keyword>
<evidence type="ECO:0000259" key="4">
    <source>
        <dbReference type="Pfam" id="PF01420"/>
    </source>
</evidence>
<organism evidence="5 6">
    <name type="scientific">Candidatus Bacteroides avicola</name>
    <dbReference type="NCBI Taxonomy" id="2838468"/>
    <lineage>
        <taxon>Bacteria</taxon>
        <taxon>Pseudomonadati</taxon>
        <taxon>Bacteroidota</taxon>
        <taxon>Bacteroidia</taxon>
        <taxon>Bacteroidales</taxon>
        <taxon>Bacteroidaceae</taxon>
        <taxon>Bacteroides</taxon>
    </lineage>
</organism>
<reference evidence="5" key="1">
    <citation type="journal article" date="2021" name="PeerJ">
        <title>Extensive microbial diversity within the chicken gut microbiome revealed by metagenomics and culture.</title>
        <authorList>
            <person name="Gilroy R."/>
            <person name="Ravi A."/>
            <person name="Getino M."/>
            <person name="Pursley I."/>
            <person name="Horton D.L."/>
            <person name="Alikhan N.F."/>
            <person name="Baker D."/>
            <person name="Gharbi K."/>
            <person name="Hall N."/>
            <person name="Watson M."/>
            <person name="Adriaenssens E.M."/>
            <person name="Foster-Nyarko E."/>
            <person name="Jarju S."/>
            <person name="Secka A."/>
            <person name="Antonio M."/>
            <person name="Oren A."/>
            <person name="Chaudhuri R.R."/>
            <person name="La Ragione R."/>
            <person name="Hildebrand F."/>
            <person name="Pallen M.J."/>
        </authorList>
    </citation>
    <scope>NUCLEOTIDE SEQUENCE</scope>
    <source>
        <strain evidence="5">ChiHjej12B11-9795</strain>
    </source>
</reference>
<comment type="similarity">
    <text evidence="1">Belongs to the type-I restriction system S methylase family.</text>
</comment>
<evidence type="ECO:0000313" key="6">
    <source>
        <dbReference type="Proteomes" id="UP000823862"/>
    </source>
</evidence>
<dbReference type="GO" id="GO:0003677">
    <property type="term" value="F:DNA binding"/>
    <property type="evidence" value="ECO:0007669"/>
    <property type="project" value="UniProtKB-KW"/>
</dbReference>
<name>A0A9D2KXE6_9BACE</name>
<dbReference type="GO" id="GO:0004519">
    <property type="term" value="F:endonuclease activity"/>
    <property type="evidence" value="ECO:0007669"/>
    <property type="project" value="UniProtKB-KW"/>
</dbReference>
<dbReference type="InterPro" id="IPR044946">
    <property type="entry name" value="Restrct_endonuc_typeI_TRD_sf"/>
</dbReference>
<keyword evidence="2" id="KW-0680">Restriction system</keyword>
<dbReference type="Pfam" id="PF01420">
    <property type="entry name" value="Methylase_S"/>
    <property type="match status" value="1"/>
</dbReference>
<dbReference type="EMBL" id="DWZI01000059">
    <property type="protein sequence ID" value="HJA86825.1"/>
    <property type="molecule type" value="Genomic_DNA"/>
</dbReference>
<proteinExistence type="inferred from homology"/>
<dbReference type="EC" id="3.1.21.-" evidence="5"/>
<feature type="domain" description="Type I restriction modification DNA specificity" evidence="4">
    <location>
        <begin position="5"/>
        <end position="101"/>
    </location>
</feature>
<keyword evidence="5" id="KW-0255">Endonuclease</keyword>
<gene>
    <name evidence="5" type="ORF">H9950_11685</name>
</gene>
<dbReference type="SUPFAM" id="SSF116734">
    <property type="entry name" value="DNA methylase specificity domain"/>
    <property type="match status" value="1"/>
</dbReference>
<evidence type="ECO:0000313" key="5">
    <source>
        <dbReference type="EMBL" id="HJA86825.1"/>
    </source>
</evidence>
<sequence>MELKKIHMSDIGKVVTGKTPRTSIVENYGDDIPFLTPSDDLSYKSVPKTGKTLTEQGLKEVKNCLLPPYSVCVSCIGSDLGKVVMTSEPTITNQGFSAFFFLLWQYLYDKKVMFVYENGSNGLKNLNINSLIERELFVIPPKDVISRFNLAVAPLLSKKQTNGVEVARLTSLRNTSFRN</sequence>
<keyword evidence="5" id="KW-0540">Nuclease</keyword>
<keyword evidence="3" id="KW-0238">DNA-binding</keyword>
<dbReference type="GO" id="GO:0009307">
    <property type="term" value="P:DNA restriction-modification system"/>
    <property type="evidence" value="ECO:0007669"/>
    <property type="project" value="UniProtKB-KW"/>
</dbReference>